<accession>A0ABT7AWE1</accession>
<sequence length="103" mass="11761">MKAITATGKIDQSGQLSLDAPIQETLPKQVRVIIVFEETEGEANQLWGKIGEYQAIPIISSQQLQQELKQDLTESGYDSREKIIQLVQDVKQEIYQERQDKPF</sequence>
<dbReference type="EMBL" id="JAQOSP010000092">
    <property type="protein sequence ID" value="MDJ1170586.1"/>
    <property type="molecule type" value="Genomic_DNA"/>
</dbReference>
<protein>
    <submittedName>
        <fullName evidence="1">Uncharacterized protein</fullName>
    </submittedName>
</protein>
<dbReference type="RefSeq" id="WP_283754347.1">
    <property type="nucleotide sequence ID" value="NZ_JAQOSP010000092.1"/>
</dbReference>
<gene>
    <name evidence="1" type="ORF">PMG71_14225</name>
</gene>
<name>A0ABT7AWE1_9CYAN</name>
<comment type="caution">
    <text evidence="1">The sequence shown here is derived from an EMBL/GenBank/DDBJ whole genome shotgun (WGS) entry which is preliminary data.</text>
</comment>
<dbReference type="Proteomes" id="UP001235303">
    <property type="component" value="Unassembled WGS sequence"/>
</dbReference>
<reference evidence="1 2" key="1">
    <citation type="submission" date="2023-01" db="EMBL/GenBank/DDBJ databases">
        <title>Novel diversity within Roseofilum (Cyanobacteria; Desertifilaceae) from marine benthic mats with descriptions of four novel species.</title>
        <authorList>
            <person name="Wang Y."/>
            <person name="Berthold D.E."/>
            <person name="Hu J."/>
            <person name="Lefler F.W."/>
            <person name="Laughinghouse H.D. IV."/>
        </authorList>
    </citation>
    <scope>NUCLEOTIDE SEQUENCE [LARGE SCALE GENOMIC DNA]</scope>
    <source>
        <strain evidence="1 2">BLCC-M154</strain>
    </source>
</reference>
<keyword evidence="2" id="KW-1185">Reference proteome</keyword>
<organism evidence="1 2">
    <name type="scientific">Roseofilum acuticapitatum BLCC-M154</name>
    <dbReference type="NCBI Taxonomy" id="3022444"/>
    <lineage>
        <taxon>Bacteria</taxon>
        <taxon>Bacillati</taxon>
        <taxon>Cyanobacteriota</taxon>
        <taxon>Cyanophyceae</taxon>
        <taxon>Desertifilales</taxon>
        <taxon>Desertifilaceae</taxon>
        <taxon>Roseofilum</taxon>
        <taxon>Roseofilum acuticapitatum</taxon>
    </lineage>
</organism>
<evidence type="ECO:0000313" key="1">
    <source>
        <dbReference type="EMBL" id="MDJ1170586.1"/>
    </source>
</evidence>
<evidence type="ECO:0000313" key="2">
    <source>
        <dbReference type="Proteomes" id="UP001235303"/>
    </source>
</evidence>
<proteinExistence type="predicted"/>